<dbReference type="EMBL" id="GBRH01262933">
    <property type="protein sequence ID" value="JAD34962.1"/>
    <property type="molecule type" value="Transcribed_RNA"/>
</dbReference>
<proteinExistence type="predicted"/>
<protein>
    <submittedName>
        <fullName evidence="1">Uncharacterized protein</fullName>
    </submittedName>
</protein>
<reference evidence="1" key="1">
    <citation type="submission" date="2014-09" db="EMBL/GenBank/DDBJ databases">
        <authorList>
            <person name="Magalhaes I.L.F."/>
            <person name="Oliveira U."/>
            <person name="Santos F.R."/>
            <person name="Vidigal T.H.D.A."/>
            <person name="Brescovit A.D."/>
            <person name="Santos A.J."/>
        </authorList>
    </citation>
    <scope>NUCLEOTIDE SEQUENCE</scope>
    <source>
        <tissue evidence="1">Shoot tissue taken approximately 20 cm above the soil surface</tissue>
    </source>
</reference>
<name>A0A0A8ZJD0_ARUDO</name>
<organism evidence="1">
    <name type="scientific">Arundo donax</name>
    <name type="common">Giant reed</name>
    <name type="synonym">Donax arundinaceus</name>
    <dbReference type="NCBI Taxonomy" id="35708"/>
    <lineage>
        <taxon>Eukaryota</taxon>
        <taxon>Viridiplantae</taxon>
        <taxon>Streptophyta</taxon>
        <taxon>Embryophyta</taxon>
        <taxon>Tracheophyta</taxon>
        <taxon>Spermatophyta</taxon>
        <taxon>Magnoliopsida</taxon>
        <taxon>Liliopsida</taxon>
        <taxon>Poales</taxon>
        <taxon>Poaceae</taxon>
        <taxon>PACMAD clade</taxon>
        <taxon>Arundinoideae</taxon>
        <taxon>Arundineae</taxon>
        <taxon>Arundo</taxon>
    </lineage>
</organism>
<accession>A0A0A8ZJD0</accession>
<sequence>MPLPPEERVPPVLAPTIGVVFPSRIHATAKNRRCRCDSRPPA</sequence>
<dbReference type="AlphaFoldDB" id="A0A0A8ZJD0"/>
<reference evidence="1" key="2">
    <citation type="journal article" date="2015" name="Data Brief">
        <title>Shoot transcriptome of the giant reed, Arundo donax.</title>
        <authorList>
            <person name="Barrero R.A."/>
            <person name="Guerrero F.D."/>
            <person name="Moolhuijzen P."/>
            <person name="Goolsby J.A."/>
            <person name="Tidwell J."/>
            <person name="Bellgard S.E."/>
            <person name="Bellgard M.I."/>
        </authorList>
    </citation>
    <scope>NUCLEOTIDE SEQUENCE</scope>
    <source>
        <tissue evidence="1">Shoot tissue taken approximately 20 cm above the soil surface</tissue>
    </source>
</reference>
<evidence type="ECO:0000313" key="1">
    <source>
        <dbReference type="EMBL" id="JAD34962.1"/>
    </source>
</evidence>